<gene>
    <name evidence="5" type="ordered locus">CAP2UW1_1109</name>
</gene>
<dbReference type="NCBIfam" id="TIGR00172">
    <property type="entry name" value="maf"/>
    <property type="match status" value="1"/>
</dbReference>
<protein>
    <recommendedName>
        <fullName evidence="4">dTTP/UTP pyrophosphatase</fullName>
        <shortName evidence="4">dTTPase/UTPase</shortName>
        <ecNumber evidence="4">3.6.1.9</ecNumber>
    </recommendedName>
    <alternativeName>
        <fullName evidence="4">Nucleoside triphosphate pyrophosphatase</fullName>
    </alternativeName>
    <alternativeName>
        <fullName evidence="4">Nucleotide pyrophosphatase</fullName>
        <shortName evidence="4">Nucleotide PPase</shortName>
    </alternativeName>
</protein>
<name>C7RQU5_ACCRE</name>
<dbReference type="PIRSF" id="PIRSF006305">
    <property type="entry name" value="Maf"/>
    <property type="match status" value="1"/>
</dbReference>
<dbReference type="CDD" id="cd00555">
    <property type="entry name" value="Maf"/>
    <property type="match status" value="1"/>
</dbReference>
<dbReference type="Gene3D" id="3.90.950.10">
    <property type="match status" value="1"/>
</dbReference>
<evidence type="ECO:0000256" key="1">
    <source>
        <dbReference type="ARBA" id="ARBA00001968"/>
    </source>
</evidence>
<keyword evidence="2 4" id="KW-0378">Hydrolase</keyword>
<dbReference type="GO" id="GO:0005737">
    <property type="term" value="C:cytoplasm"/>
    <property type="evidence" value="ECO:0007669"/>
    <property type="project" value="UniProtKB-SubCell"/>
</dbReference>
<keyword evidence="4" id="KW-0963">Cytoplasm</keyword>
<dbReference type="InterPro" id="IPR029001">
    <property type="entry name" value="ITPase-like_fam"/>
</dbReference>
<comment type="subcellular location">
    <subcellularLocation>
        <location evidence="4">Cytoplasm</location>
    </subcellularLocation>
</comment>
<feature type="site" description="Important for substrate specificity" evidence="4">
    <location>
        <position position="18"/>
    </location>
</feature>
<evidence type="ECO:0000256" key="2">
    <source>
        <dbReference type="ARBA" id="ARBA00022801"/>
    </source>
</evidence>
<dbReference type="InterPro" id="IPR003697">
    <property type="entry name" value="Maf-like"/>
</dbReference>
<accession>C7RQU5</accession>
<dbReference type="STRING" id="522306.CAP2UW1_1109"/>
<reference evidence="5" key="2">
    <citation type="submission" date="2009-09" db="EMBL/GenBank/DDBJ databases">
        <title>Complete sequence of chromosome of Candidatus Accumulibacter phosphatis clade IIA str. UW-1.</title>
        <authorList>
            <consortium name="US DOE Joint Genome Institute"/>
            <person name="Martin H.G."/>
            <person name="Ivanova N."/>
            <person name="Kunin V."/>
            <person name="Warnecke F."/>
            <person name="Barry K."/>
            <person name="He S."/>
            <person name="Salamov A."/>
            <person name="Szeto E."/>
            <person name="Dalin E."/>
            <person name="Pangilinan J.L."/>
            <person name="Lapidus A."/>
            <person name="Lowry S."/>
            <person name="Kyrpides N.C."/>
            <person name="McMahon K.D."/>
            <person name="Hugenholtz P."/>
        </authorList>
    </citation>
    <scope>NUCLEOTIDE SEQUENCE [LARGE SCALE GENOMIC DNA]</scope>
    <source>
        <strain evidence="5">UW-1</strain>
    </source>
</reference>
<comment type="function">
    <text evidence="4">Nucleoside triphosphate pyrophosphatase that hydrolyzes dTTP and UTP. May have a dual role in cell division arrest and in preventing the incorporation of modified nucleotides into cellular nucleic acids.</text>
</comment>
<dbReference type="eggNOG" id="COG0424">
    <property type="taxonomic scope" value="Bacteria"/>
</dbReference>
<evidence type="ECO:0000256" key="3">
    <source>
        <dbReference type="ARBA" id="ARBA00023080"/>
    </source>
</evidence>
<dbReference type="EMBL" id="CP001715">
    <property type="protein sequence ID" value="ACV34443.1"/>
    <property type="molecule type" value="Genomic_DNA"/>
</dbReference>
<dbReference type="AlphaFoldDB" id="C7RQU5"/>
<comment type="similarity">
    <text evidence="4">Belongs to the Maf family. YhdE subfamily.</text>
</comment>
<proteinExistence type="inferred from homology"/>
<dbReference type="SUPFAM" id="SSF52972">
    <property type="entry name" value="ITPase-like"/>
    <property type="match status" value="1"/>
</dbReference>
<dbReference type="KEGG" id="app:CAP2UW1_1109"/>
<comment type="cofactor">
    <cofactor evidence="1 4">
        <name>a divalent metal cation</name>
        <dbReference type="ChEBI" id="CHEBI:60240"/>
    </cofactor>
</comment>
<dbReference type="HAMAP" id="MF_00528">
    <property type="entry name" value="Maf"/>
    <property type="match status" value="1"/>
</dbReference>
<feature type="site" description="Important for substrate specificity" evidence="4">
    <location>
        <position position="171"/>
    </location>
</feature>
<dbReference type="Pfam" id="PF02545">
    <property type="entry name" value="Maf"/>
    <property type="match status" value="1"/>
</dbReference>
<comment type="caution">
    <text evidence="4">Lacks conserved residue(s) required for the propagation of feature annotation.</text>
</comment>
<organism evidence="5">
    <name type="scientific">Accumulibacter regalis</name>
    <dbReference type="NCBI Taxonomy" id="522306"/>
    <lineage>
        <taxon>Bacteria</taxon>
        <taxon>Pseudomonadati</taxon>
        <taxon>Pseudomonadota</taxon>
        <taxon>Betaproteobacteria</taxon>
        <taxon>Candidatus Accumulibacter</taxon>
    </lineage>
</organism>
<comment type="catalytic activity">
    <reaction evidence="4">
        <text>dTTP + H2O = dTMP + diphosphate + H(+)</text>
        <dbReference type="Rhea" id="RHEA:28534"/>
        <dbReference type="ChEBI" id="CHEBI:15377"/>
        <dbReference type="ChEBI" id="CHEBI:15378"/>
        <dbReference type="ChEBI" id="CHEBI:33019"/>
        <dbReference type="ChEBI" id="CHEBI:37568"/>
        <dbReference type="ChEBI" id="CHEBI:63528"/>
        <dbReference type="EC" id="3.6.1.9"/>
    </reaction>
</comment>
<dbReference type="PANTHER" id="PTHR43213:SF5">
    <property type="entry name" value="BIFUNCTIONAL DTTP_UTP PYROPHOSPHATASE_METHYLTRANSFERASE PROTEIN-RELATED"/>
    <property type="match status" value="1"/>
</dbReference>
<dbReference type="GO" id="GO:0036221">
    <property type="term" value="F:UTP diphosphatase activity"/>
    <property type="evidence" value="ECO:0007669"/>
    <property type="project" value="RHEA"/>
</dbReference>
<dbReference type="GO" id="GO:0036218">
    <property type="term" value="F:dTTP diphosphatase activity"/>
    <property type="evidence" value="ECO:0007669"/>
    <property type="project" value="RHEA"/>
</dbReference>
<feature type="site" description="Important for substrate specificity" evidence="4">
    <location>
        <position position="89"/>
    </location>
</feature>
<comment type="catalytic activity">
    <reaction evidence="4">
        <text>UTP + H2O = UMP + diphosphate + H(+)</text>
        <dbReference type="Rhea" id="RHEA:29395"/>
        <dbReference type="ChEBI" id="CHEBI:15377"/>
        <dbReference type="ChEBI" id="CHEBI:15378"/>
        <dbReference type="ChEBI" id="CHEBI:33019"/>
        <dbReference type="ChEBI" id="CHEBI:46398"/>
        <dbReference type="ChEBI" id="CHEBI:57865"/>
        <dbReference type="EC" id="3.6.1.9"/>
    </reaction>
</comment>
<keyword evidence="3 4" id="KW-0546">Nucleotide metabolism</keyword>
<dbReference type="EC" id="3.6.1.9" evidence="4"/>
<feature type="active site" description="Proton acceptor" evidence="4">
    <location>
        <position position="88"/>
    </location>
</feature>
<sequence length="207" mass="22776">MAIDLLQPRVHLASRSPRRRELLAQIGVAFDTIILRDSPRAEPGLDETPLPGEDPVAYVERVARNKAEHGCRIVQWRRLRAQPVLAADTTLELAGELIGKPVDAADAQAILQRLSGKTHRVLTAVAVGFESRIELALSISEVRFRTLDEQEIRHYVASGEPMDKAGGYGIQGRAAMFVEHLAGSYSGVMGLPLCETARLLKRYGYVL</sequence>
<dbReference type="HOGENOM" id="CLU_040416_2_1_4"/>
<dbReference type="GO" id="GO:0009117">
    <property type="term" value="P:nucleotide metabolic process"/>
    <property type="evidence" value="ECO:0007669"/>
    <property type="project" value="UniProtKB-KW"/>
</dbReference>
<evidence type="ECO:0000256" key="4">
    <source>
        <dbReference type="HAMAP-Rule" id="MF_00528"/>
    </source>
</evidence>
<reference evidence="5" key="1">
    <citation type="submission" date="2009-08" db="EMBL/GenBank/DDBJ databases">
        <authorList>
            <consortium name="US DOE Joint Genome Institute"/>
            <person name="Lucas S."/>
            <person name="Copeland A."/>
            <person name="Lapidus A."/>
            <person name="Glavina del Rio T."/>
            <person name="Dalin E."/>
            <person name="Tice H."/>
            <person name="Bruce D."/>
            <person name="Barry K."/>
            <person name="Pitluck S."/>
            <person name="Lowry S."/>
            <person name="Larimer F."/>
            <person name="Land M."/>
            <person name="Hauser L."/>
            <person name="Kyrpides N."/>
            <person name="Ivanova N."/>
            <person name="McMahon K.D."/>
            <person name="Hugenholtz P."/>
        </authorList>
    </citation>
    <scope>NUCLEOTIDE SEQUENCE</scope>
    <source>
        <strain evidence="5">UW-1</strain>
    </source>
</reference>
<evidence type="ECO:0000313" key="5">
    <source>
        <dbReference type="EMBL" id="ACV34443.1"/>
    </source>
</evidence>
<dbReference type="PANTHER" id="PTHR43213">
    <property type="entry name" value="BIFUNCTIONAL DTTP/UTP PYROPHOSPHATASE/METHYLTRANSFERASE PROTEIN-RELATED"/>
    <property type="match status" value="1"/>
</dbReference>